<evidence type="ECO:0000313" key="2">
    <source>
        <dbReference type="EMBL" id="SDH62489.1"/>
    </source>
</evidence>
<dbReference type="AlphaFoldDB" id="A0A1G8DYG9"/>
<name>A0A1G8DYG9_9VIBR</name>
<dbReference type="GO" id="GO:0004672">
    <property type="term" value="F:protein kinase activity"/>
    <property type="evidence" value="ECO:0007669"/>
    <property type="project" value="InterPro"/>
</dbReference>
<accession>A0A1G8DYG9</accession>
<evidence type="ECO:0000259" key="1">
    <source>
        <dbReference type="PROSITE" id="PS50011"/>
    </source>
</evidence>
<dbReference type="Gene3D" id="3.30.200.20">
    <property type="entry name" value="Phosphorylase Kinase, domain 1"/>
    <property type="match status" value="1"/>
</dbReference>
<dbReference type="GO" id="GO:0005524">
    <property type="term" value="F:ATP binding"/>
    <property type="evidence" value="ECO:0007669"/>
    <property type="project" value="InterPro"/>
</dbReference>
<keyword evidence="3" id="KW-1185">Reference proteome</keyword>
<dbReference type="Gene3D" id="1.10.510.10">
    <property type="entry name" value="Transferase(Phosphotransferase) domain 1"/>
    <property type="match status" value="1"/>
</dbReference>
<dbReference type="PROSITE" id="PS50011">
    <property type="entry name" value="PROTEIN_KINASE_DOM"/>
    <property type="match status" value="1"/>
</dbReference>
<dbReference type="OrthoDB" id="6211283at2"/>
<dbReference type="STRING" id="861298.SAMN04488136_12222"/>
<dbReference type="SUPFAM" id="SSF56112">
    <property type="entry name" value="Protein kinase-like (PK-like)"/>
    <property type="match status" value="1"/>
</dbReference>
<gene>
    <name evidence="2" type="ORF">SAMN04488136_12222</name>
</gene>
<protein>
    <recommendedName>
        <fullName evidence="1">Protein kinase domain-containing protein</fullName>
    </recommendedName>
</protein>
<evidence type="ECO:0000313" key="3">
    <source>
        <dbReference type="Proteomes" id="UP000198854"/>
    </source>
</evidence>
<dbReference type="Proteomes" id="UP000198854">
    <property type="component" value="Unassembled WGS sequence"/>
</dbReference>
<organism evidence="2 3">
    <name type="scientific">Vibrio xiamenensis</name>
    <dbReference type="NCBI Taxonomy" id="861298"/>
    <lineage>
        <taxon>Bacteria</taxon>
        <taxon>Pseudomonadati</taxon>
        <taxon>Pseudomonadota</taxon>
        <taxon>Gammaproteobacteria</taxon>
        <taxon>Vibrionales</taxon>
        <taxon>Vibrionaceae</taxon>
        <taxon>Vibrio</taxon>
    </lineage>
</organism>
<dbReference type="RefSeq" id="WP_093276416.1">
    <property type="nucleotide sequence ID" value="NZ_FNDD01000022.1"/>
</dbReference>
<dbReference type="InterPro" id="IPR000719">
    <property type="entry name" value="Prot_kinase_dom"/>
</dbReference>
<reference evidence="2 3" key="1">
    <citation type="submission" date="2016-10" db="EMBL/GenBank/DDBJ databases">
        <authorList>
            <person name="de Groot N.N."/>
        </authorList>
    </citation>
    <scope>NUCLEOTIDE SEQUENCE [LARGE SCALE GENOMIC DNA]</scope>
    <source>
        <strain evidence="2 3">CGMCC 1.10228</strain>
    </source>
</reference>
<sequence>MNRRQQQQAEFDQSRANIIVGDAGHCPLPPSELAAIDAQHPSVVEYFGSGLTAQVFRLSCDGKDYTLKKRRPQAKVANLDGQYSFLNEVQRRADFAQLKSHHSHEFQSHQPFHHIVDTVYADYRLGIILSPWIEGRALNELTPGLAEQLLDTLFACEKHGLMEWDLCQGNLLVDDSGALKLFDFGYMYRFDPLTEFNSNGLSDPLFHAAERFETRFISGWLLGFDIDQQLALYRVWKQAALSNYRQRLAWLVEKGASKAVIGRIENTVELWQQALQSGSQFHALFLVEMFRSHVLDIEDDLAGQSCTALTLKRIDVVLAAIQGHFSQLEQGGALFYHNQGKSQSQLLSDYTTKSLTAKKYQIS</sequence>
<feature type="domain" description="Protein kinase" evidence="1">
    <location>
        <begin position="41"/>
        <end position="285"/>
    </location>
</feature>
<dbReference type="EMBL" id="FNDD01000022">
    <property type="protein sequence ID" value="SDH62489.1"/>
    <property type="molecule type" value="Genomic_DNA"/>
</dbReference>
<proteinExistence type="predicted"/>
<dbReference type="InterPro" id="IPR011009">
    <property type="entry name" value="Kinase-like_dom_sf"/>
</dbReference>